<proteinExistence type="predicted"/>
<evidence type="ECO:0000313" key="2">
    <source>
        <dbReference type="EMBL" id="KAK4592355.1"/>
    </source>
</evidence>
<dbReference type="Proteomes" id="UP001324115">
    <property type="component" value="Unassembled WGS sequence"/>
</dbReference>
<name>A0AAN7FL89_QUERU</name>
<reference evidence="2 3" key="1">
    <citation type="journal article" date="2023" name="G3 (Bethesda)">
        <title>A haplotype-resolved chromosome-scale genome for Quercus rubra L. provides insights into the genetics of adaptive traits for red oak species.</title>
        <authorList>
            <person name="Kapoor B."/>
            <person name="Jenkins J."/>
            <person name="Schmutz J."/>
            <person name="Zhebentyayeva T."/>
            <person name="Kuelheim C."/>
            <person name="Coggeshall M."/>
            <person name="Heim C."/>
            <person name="Lasky J.R."/>
            <person name="Leites L."/>
            <person name="Islam-Faridi N."/>
            <person name="Romero-Severson J."/>
            <person name="DeLeo V.L."/>
            <person name="Lucas S.M."/>
            <person name="Lazic D."/>
            <person name="Gailing O."/>
            <person name="Carlson J."/>
            <person name="Staton M."/>
        </authorList>
    </citation>
    <scope>NUCLEOTIDE SEQUENCE [LARGE SCALE GENOMIC DNA]</scope>
    <source>
        <strain evidence="2">Pseudo-F2</strain>
    </source>
</reference>
<accession>A0AAN7FL89</accession>
<dbReference type="EMBL" id="JAXUIC010000004">
    <property type="protein sequence ID" value="KAK4592355.1"/>
    <property type="molecule type" value="Genomic_DNA"/>
</dbReference>
<gene>
    <name evidence="2" type="ORF">RGQ29_016765</name>
</gene>
<evidence type="ECO:0000256" key="1">
    <source>
        <dbReference type="SAM" id="MobiDB-lite"/>
    </source>
</evidence>
<keyword evidence="3" id="KW-1185">Reference proteome</keyword>
<comment type="caution">
    <text evidence="2">The sequence shown here is derived from an EMBL/GenBank/DDBJ whole genome shotgun (WGS) entry which is preliminary data.</text>
</comment>
<protein>
    <submittedName>
        <fullName evidence="2">Uncharacterized protein</fullName>
    </submittedName>
</protein>
<sequence>MFLNFLNLCKYLSAGDCKGKLHIYYLQTSDYSCFQGAHDSSKKEANSEEAVDNQSFLASGGHN</sequence>
<feature type="region of interest" description="Disordered" evidence="1">
    <location>
        <begin position="44"/>
        <end position="63"/>
    </location>
</feature>
<organism evidence="2 3">
    <name type="scientific">Quercus rubra</name>
    <name type="common">Northern red oak</name>
    <name type="synonym">Quercus borealis</name>
    <dbReference type="NCBI Taxonomy" id="3512"/>
    <lineage>
        <taxon>Eukaryota</taxon>
        <taxon>Viridiplantae</taxon>
        <taxon>Streptophyta</taxon>
        <taxon>Embryophyta</taxon>
        <taxon>Tracheophyta</taxon>
        <taxon>Spermatophyta</taxon>
        <taxon>Magnoliopsida</taxon>
        <taxon>eudicotyledons</taxon>
        <taxon>Gunneridae</taxon>
        <taxon>Pentapetalae</taxon>
        <taxon>rosids</taxon>
        <taxon>fabids</taxon>
        <taxon>Fagales</taxon>
        <taxon>Fagaceae</taxon>
        <taxon>Quercus</taxon>
    </lineage>
</organism>
<dbReference type="AlphaFoldDB" id="A0AAN7FL89"/>
<evidence type="ECO:0000313" key="3">
    <source>
        <dbReference type="Proteomes" id="UP001324115"/>
    </source>
</evidence>